<keyword evidence="1" id="KW-1133">Transmembrane helix</keyword>
<evidence type="ECO:0000313" key="3">
    <source>
        <dbReference type="Proteomes" id="UP001361570"/>
    </source>
</evidence>
<organism evidence="2 3">
    <name type="scientific">Klenkia sesuvii</name>
    <dbReference type="NCBI Taxonomy" id="3103137"/>
    <lineage>
        <taxon>Bacteria</taxon>
        <taxon>Bacillati</taxon>
        <taxon>Actinomycetota</taxon>
        <taxon>Actinomycetes</taxon>
        <taxon>Geodermatophilales</taxon>
        <taxon>Geodermatophilaceae</taxon>
        <taxon>Klenkia</taxon>
    </lineage>
</organism>
<reference evidence="2 3" key="1">
    <citation type="submission" date="2024-03" db="EMBL/GenBank/DDBJ databases">
        <title>Draft genome sequence of Klenkia sp. LSe6-5.</title>
        <authorList>
            <person name="Duangmal K."/>
            <person name="Chantavorakit T."/>
        </authorList>
    </citation>
    <scope>NUCLEOTIDE SEQUENCE [LARGE SCALE GENOMIC DNA]</scope>
    <source>
        <strain evidence="2 3">LSe6-5</strain>
    </source>
</reference>
<comment type="caution">
    <text evidence="2">The sequence shown here is derived from an EMBL/GenBank/DDBJ whole genome shotgun (WGS) entry which is preliminary data.</text>
</comment>
<dbReference type="Proteomes" id="UP001361570">
    <property type="component" value="Unassembled WGS sequence"/>
</dbReference>
<keyword evidence="3" id="KW-1185">Reference proteome</keyword>
<feature type="transmembrane region" description="Helical" evidence="1">
    <location>
        <begin position="64"/>
        <end position="88"/>
    </location>
</feature>
<protein>
    <recommendedName>
        <fullName evidence="4">DUF4190 domain-containing protein</fullName>
    </recommendedName>
</protein>
<name>A0ABU8DW14_9ACTN</name>
<feature type="transmembrane region" description="Helical" evidence="1">
    <location>
        <begin position="31"/>
        <end position="52"/>
    </location>
</feature>
<dbReference type="RefSeq" id="WP_336405160.1">
    <property type="nucleotide sequence ID" value="NZ_JBAPLU010000016.1"/>
</dbReference>
<evidence type="ECO:0000256" key="1">
    <source>
        <dbReference type="SAM" id="Phobius"/>
    </source>
</evidence>
<dbReference type="EMBL" id="JBAPLU010000016">
    <property type="protein sequence ID" value="MEI4273035.1"/>
    <property type="molecule type" value="Genomic_DNA"/>
</dbReference>
<keyword evidence="1" id="KW-0812">Transmembrane</keyword>
<proteinExistence type="predicted"/>
<evidence type="ECO:0000313" key="2">
    <source>
        <dbReference type="EMBL" id="MEI4273035.1"/>
    </source>
</evidence>
<evidence type="ECO:0008006" key="4">
    <source>
        <dbReference type="Google" id="ProtNLM"/>
    </source>
</evidence>
<sequence>MTATPLAAPSGLLPAATPSRAVAPVALPGCALTVVVTALFGLLGLVPAAVHASRAEQAGASGRVYWEAFGTTFAVCVVFYVVALAALLTSLSTWSG</sequence>
<gene>
    <name evidence="2" type="ORF">TEK04_15005</name>
</gene>
<accession>A0ABU8DW14</accession>
<keyword evidence="1" id="KW-0472">Membrane</keyword>